<comment type="caution">
    <text evidence="2">The sequence shown here is derived from an EMBL/GenBank/DDBJ whole genome shotgun (WGS) entry which is preliminary data.</text>
</comment>
<feature type="transmembrane region" description="Helical" evidence="1">
    <location>
        <begin position="12"/>
        <end position="32"/>
    </location>
</feature>
<sequence>MHPYDLAHTTGVGAVSALGVSLVALVGGLAVLSSNEQTSGPTFSESVVVESPAVTTVDSTIDGTVD</sequence>
<protein>
    <recommendedName>
        <fullName evidence="4">DUF2613 family protein</fullName>
    </recommendedName>
</protein>
<evidence type="ECO:0000256" key="1">
    <source>
        <dbReference type="SAM" id="Phobius"/>
    </source>
</evidence>
<dbReference type="AlphaFoldDB" id="A0A3S0XDP6"/>
<keyword evidence="1" id="KW-0472">Membrane</keyword>
<gene>
    <name evidence="2" type="ORF">ELQ94_03090</name>
</gene>
<accession>A0A3S0XDP6</accession>
<evidence type="ECO:0008006" key="4">
    <source>
        <dbReference type="Google" id="ProtNLM"/>
    </source>
</evidence>
<keyword evidence="1" id="KW-1133">Transmembrane helix</keyword>
<name>A0A3S0XDP6_9MICO</name>
<dbReference type="Proteomes" id="UP000274909">
    <property type="component" value="Unassembled WGS sequence"/>
</dbReference>
<keyword evidence="3" id="KW-1185">Reference proteome</keyword>
<organism evidence="2 3">
    <name type="scientific">Labedella endophytica</name>
    <dbReference type="NCBI Taxonomy" id="1523160"/>
    <lineage>
        <taxon>Bacteria</taxon>
        <taxon>Bacillati</taxon>
        <taxon>Actinomycetota</taxon>
        <taxon>Actinomycetes</taxon>
        <taxon>Micrococcales</taxon>
        <taxon>Microbacteriaceae</taxon>
        <taxon>Labedella</taxon>
    </lineage>
</organism>
<reference evidence="2 3" key="1">
    <citation type="submission" date="2018-12" db="EMBL/GenBank/DDBJ databases">
        <authorList>
            <person name="Li F."/>
        </authorList>
    </citation>
    <scope>NUCLEOTIDE SEQUENCE [LARGE SCALE GENOMIC DNA]</scope>
    <source>
        <strain evidence="2 3">EGI 6500705</strain>
    </source>
</reference>
<proteinExistence type="predicted"/>
<dbReference type="EMBL" id="RZGZ01000001">
    <property type="protein sequence ID" value="RUR03531.1"/>
    <property type="molecule type" value="Genomic_DNA"/>
</dbReference>
<keyword evidence="1" id="KW-0812">Transmembrane</keyword>
<evidence type="ECO:0000313" key="2">
    <source>
        <dbReference type="EMBL" id="RUR03531.1"/>
    </source>
</evidence>
<evidence type="ECO:0000313" key="3">
    <source>
        <dbReference type="Proteomes" id="UP000274909"/>
    </source>
</evidence>